<accession>A0A366I885</accession>
<reference evidence="2 3" key="1">
    <citation type="submission" date="2018-06" db="EMBL/GenBank/DDBJ databases">
        <title>Genomic Encyclopedia of Type Strains, Phase IV (KMG-IV): sequencing the most valuable type-strain genomes for metagenomic binning, comparative biology and taxonomic classification.</title>
        <authorList>
            <person name="Goeker M."/>
        </authorList>
    </citation>
    <scope>NUCLEOTIDE SEQUENCE [LARGE SCALE GENOMIC DNA]</scope>
    <source>
        <strain evidence="2 3">DSM 22112</strain>
    </source>
</reference>
<dbReference type="GO" id="GO:0043937">
    <property type="term" value="P:regulation of sporulation"/>
    <property type="evidence" value="ECO:0007669"/>
    <property type="project" value="InterPro"/>
</dbReference>
<comment type="caution">
    <text evidence="2">The sequence shown here is derived from an EMBL/GenBank/DDBJ whole genome shotgun (WGS) entry which is preliminary data.</text>
</comment>
<dbReference type="InterPro" id="IPR018540">
    <property type="entry name" value="Spo0E-like"/>
</dbReference>
<dbReference type="Proteomes" id="UP000253490">
    <property type="component" value="Unassembled WGS sequence"/>
</dbReference>
<gene>
    <name evidence="2" type="ORF">DES36_10973</name>
</gene>
<evidence type="ECO:0000256" key="1">
    <source>
        <dbReference type="SAM" id="Coils"/>
    </source>
</evidence>
<protein>
    <submittedName>
        <fullName evidence="2">Spo0E like sporulation regulatory protein</fullName>
    </submittedName>
</protein>
<dbReference type="InterPro" id="IPR037208">
    <property type="entry name" value="Spo0E-like_sf"/>
</dbReference>
<dbReference type="SUPFAM" id="SSF140500">
    <property type="entry name" value="BAS1536-like"/>
    <property type="match status" value="1"/>
</dbReference>
<sequence length="50" mass="6003">MENVYDCIKELKNQMNKLIEENTDNLLRPEVIEISQKLDKLIYESMTEDQ</sequence>
<keyword evidence="1" id="KW-0175">Coiled coil</keyword>
<dbReference type="EMBL" id="QNRX01000009">
    <property type="protein sequence ID" value="RBP63855.1"/>
    <property type="molecule type" value="Genomic_DNA"/>
</dbReference>
<dbReference type="AlphaFoldDB" id="A0A366I885"/>
<dbReference type="GO" id="GO:0046983">
    <property type="term" value="F:protein dimerization activity"/>
    <property type="evidence" value="ECO:0007669"/>
    <property type="project" value="InterPro"/>
</dbReference>
<dbReference type="Pfam" id="PF09388">
    <property type="entry name" value="SpoOE-like"/>
    <property type="match status" value="1"/>
</dbReference>
<dbReference type="Gene3D" id="4.10.280.10">
    <property type="entry name" value="Helix-loop-helix DNA-binding domain"/>
    <property type="match status" value="1"/>
</dbReference>
<keyword evidence="3" id="KW-1185">Reference proteome</keyword>
<feature type="coiled-coil region" evidence="1">
    <location>
        <begin position="1"/>
        <end position="28"/>
    </location>
</feature>
<organism evidence="2 3">
    <name type="scientific">Alkalibaculum bacchi</name>
    <dbReference type="NCBI Taxonomy" id="645887"/>
    <lineage>
        <taxon>Bacteria</taxon>
        <taxon>Bacillati</taxon>
        <taxon>Bacillota</taxon>
        <taxon>Clostridia</taxon>
        <taxon>Eubacteriales</taxon>
        <taxon>Eubacteriaceae</taxon>
        <taxon>Alkalibaculum</taxon>
    </lineage>
</organism>
<dbReference type="RefSeq" id="WP_113920727.1">
    <property type="nucleotide sequence ID" value="NZ_CALNCS010000015.1"/>
</dbReference>
<proteinExistence type="predicted"/>
<evidence type="ECO:0000313" key="3">
    <source>
        <dbReference type="Proteomes" id="UP000253490"/>
    </source>
</evidence>
<dbReference type="InterPro" id="IPR036638">
    <property type="entry name" value="HLH_DNA-bd_sf"/>
</dbReference>
<name>A0A366I885_9FIRM</name>
<evidence type="ECO:0000313" key="2">
    <source>
        <dbReference type="EMBL" id="RBP63855.1"/>
    </source>
</evidence>